<dbReference type="Pfam" id="PF13189">
    <property type="entry name" value="Cytidylate_kin2"/>
    <property type="match status" value="1"/>
</dbReference>
<gene>
    <name evidence="1" type="ORF">DENIS_1781</name>
</gene>
<dbReference type="SUPFAM" id="SSF52540">
    <property type="entry name" value="P-loop containing nucleoside triphosphate hydrolases"/>
    <property type="match status" value="1"/>
</dbReference>
<proteinExistence type="predicted"/>
<dbReference type="RefSeq" id="WP_124328186.1">
    <property type="nucleotide sequence ID" value="NZ_BEXT01000001.1"/>
</dbReference>
<protein>
    <submittedName>
        <fullName evidence="1">Cytidylate kinase-like family protein</fullName>
    </submittedName>
</protein>
<dbReference type="Gene3D" id="3.40.50.300">
    <property type="entry name" value="P-loop containing nucleotide triphosphate hydrolases"/>
    <property type="match status" value="1"/>
</dbReference>
<dbReference type="EMBL" id="BEXT01000001">
    <property type="protein sequence ID" value="GBC60822.1"/>
    <property type="molecule type" value="Genomic_DNA"/>
</dbReference>
<reference evidence="2" key="1">
    <citation type="submission" date="2017-11" db="EMBL/GenBank/DDBJ databases">
        <authorList>
            <person name="Watanabe M."/>
            <person name="Kojima H."/>
        </authorList>
    </citation>
    <scope>NUCLEOTIDE SEQUENCE [LARGE SCALE GENOMIC DNA]</scope>
    <source>
        <strain evidence="2">Tokyo 01</strain>
    </source>
</reference>
<dbReference type="AlphaFoldDB" id="A0A401FV18"/>
<evidence type="ECO:0000313" key="2">
    <source>
        <dbReference type="Proteomes" id="UP000288096"/>
    </source>
</evidence>
<name>A0A401FV18_9BACT</name>
<dbReference type="GO" id="GO:0016301">
    <property type="term" value="F:kinase activity"/>
    <property type="evidence" value="ECO:0007669"/>
    <property type="project" value="UniProtKB-KW"/>
</dbReference>
<dbReference type="InterPro" id="IPR027417">
    <property type="entry name" value="P-loop_NTPase"/>
</dbReference>
<dbReference type="Proteomes" id="UP000288096">
    <property type="component" value="Unassembled WGS sequence"/>
</dbReference>
<comment type="caution">
    <text evidence="1">The sequence shown here is derived from an EMBL/GenBank/DDBJ whole genome shotgun (WGS) entry which is preliminary data.</text>
</comment>
<accession>A0A401FV18</accession>
<organism evidence="1 2">
    <name type="scientific">Desulfonema ishimotonii</name>
    <dbReference type="NCBI Taxonomy" id="45657"/>
    <lineage>
        <taxon>Bacteria</taxon>
        <taxon>Pseudomonadati</taxon>
        <taxon>Thermodesulfobacteriota</taxon>
        <taxon>Desulfobacteria</taxon>
        <taxon>Desulfobacterales</taxon>
        <taxon>Desulfococcaceae</taxon>
        <taxon>Desulfonema</taxon>
    </lineage>
</organism>
<reference evidence="2" key="2">
    <citation type="submission" date="2019-01" db="EMBL/GenBank/DDBJ databases">
        <title>Genome sequence of Desulfonema ishimotonii strain Tokyo 01.</title>
        <authorList>
            <person name="Fukui M."/>
        </authorList>
    </citation>
    <scope>NUCLEOTIDE SEQUENCE [LARGE SCALE GENOMIC DNA]</scope>
    <source>
        <strain evidence="2">Tokyo 01</strain>
    </source>
</reference>
<evidence type="ECO:0000313" key="1">
    <source>
        <dbReference type="EMBL" id="GBC60822.1"/>
    </source>
</evidence>
<keyword evidence="1" id="KW-0808">Transferase</keyword>
<dbReference type="OrthoDB" id="7929987at2"/>
<sequence>MAVITISRQFGAGGKTLGKVLAKKLGYELVDEDIIQMVADKANVSTDWVESTEKEAGGKLLKFMSGLISKSYVERILGDDKGYMDEEIYVNALRDVIQQVAKEDNVIVVGRGGQYVLQDHPGAFHVLLIADMADRITFMENHYDLSHEEAKRVVEQQGSRRANLYRKFGKEDYDLPNLYHVVLNMSKLDMDKASDFIFRMVSDVVCHLVE</sequence>
<keyword evidence="2" id="KW-1185">Reference proteome</keyword>
<keyword evidence="1" id="KW-0418">Kinase</keyword>